<dbReference type="GO" id="GO:0004807">
    <property type="term" value="F:triose-phosphate isomerase activity"/>
    <property type="evidence" value="ECO:0007669"/>
    <property type="project" value="UniProtKB-EC"/>
</dbReference>
<comment type="subunit">
    <text evidence="5">Homodimer.</text>
</comment>
<comment type="catalytic activity">
    <reaction evidence="1 10">
        <text>D-glyceraldehyde 3-phosphate = dihydroxyacetone phosphate</text>
        <dbReference type="Rhea" id="RHEA:18585"/>
        <dbReference type="ChEBI" id="CHEBI:57642"/>
        <dbReference type="ChEBI" id="CHEBI:59776"/>
        <dbReference type="EC" id="5.3.1.1"/>
    </reaction>
</comment>
<accession>A0A1A9WVT9</accession>
<dbReference type="PROSITE" id="PS51440">
    <property type="entry name" value="TIM_2"/>
    <property type="match status" value="1"/>
</dbReference>
<dbReference type="InterPro" id="IPR013785">
    <property type="entry name" value="Aldolase_TIM"/>
</dbReference>
<comment type="similarity">
    <text evidence="4 10">Belongs to the triosephosphate isomerase family.</text>
</comment>
<proteinExistence type="inferred from homology"/>
<dbReference type="PANTHER" id="PTHR21139">
    <property type="entry name" value="TRIOSEPHOSPHATE ISOMERASE"/>
    <property type="match status" value="1"/>
</dbReference>
<evidence type="ECO:0000256" key="4">
    <source>
        <dbReference type="ARBA" id="ARBA00007422"/>
    </source>
</evidence>
<organism evidence="11 12">
    <name type="scientific">Glossina brevipalpis</name>
    <dbReference type="NCBI Taxonomy" id="37001"/>
    <lineage>
        <taxon>Eukaryota</taxon>
        <taxon>Metazoa</taxon>
        <taxon>Ecdysozoa</taxon>
        <taxon>Arthropoda</taxon>
        <taxon>Hexapoda</taxon>
        <taxon>Insecta</taxon>
        <taxon>Pterygota</taxon>
        <taxon>Neoptera</taxon>
        <taxon>Endopterygota</taxon>
        <taxon>Diptera</taxon>
        <taxon>Brachycera</taxon>
        <taxon>Muscomorpha</taxon>
        <taxon>Hippoboscoidea</taxon>
        <taxon>Glossinidae</taxon>
        <taxon>Glossina</taxon>
    </lineage>
</organism>
<dbReference type="STRING" id="37001.A0A1A9WVT9"/>
<evidence type="ECO:0000256" key="5">
    <source>
        <dbReference type="ARBA" id="ARBA00011738"/>
    </source>
</evidence>
<keyword evidence="8 10" id="KW-0312">Gluconeogenesis</keyword>
<evidence type="ECO:0000256" key="10">
    <source>
        <dbReference type="RuleBase" id="RU363013"/>
    </source>
</evidence>
<keyword evidence="9 10" id="KW-0413">Isomerase</keyword>
<reference evidence="12" key="1">
    <citation type="submission" date="2014-03" db="EMBL/GenBank/DDBJ databases">
        <authorList>
            <person name="Aksoy S."/>
            <person name="Warren W."/>
            <person name="Wilson R.K."/>
        </authorList>
    </citation>
    <scope>NUCLEOTIDE SEQUENCE [LARGE SCALE GENOMIC DNA]</scope>
    <source>
        <strain evidence="12">IAEA</strain>
    </source>
</reference>
<keyword evidence="10" id="KW-0324">Glycolysis</keyword>
<evidence type="ECO:0000313" key="11">
    <source>
        <dbReference type="EnsemblMetazoa" id="GBRI034333-PA"/>
    </source>
</evidence>
<evidence type="ECO:0000256" key="6">
    <source>
        <dbReference type="ARBA" id="ARBA00011940"/>
    </source>
</evidence>
<keyword evidence="12" id="KW-1185">Reference proteome</keyword>
<dbReference type="GO" id="GO:0006096">
    <property type="term" value="P:glycolytic process"/>
    <property type="evidence" value="ECO:0007669"/>
    <property type="project" value="UniProtKB-UniPathway"/>
</dbReference>
<dbReference type="GO" id="GO:0019563">
    <property type="term" value="P:glycerol catabolic process"/>
    <property type="evidence" value="ECO:0007669"/>
    <property type="project" value="TreeGrafter"/>
</dbReference>
<dbReference type="EC" id="5.3.1.1" evidence="6 10"/>
<dbReference type="PANTHER" id="PTHR21139:SF2">
    <property type="entry name" value="TRIOSEPHOSPHATE ISOMERASE"/>
    <property type="match status" value="1"/>
</dbReference>
<dbReference type="UniPathway" id="UPA00109">
    <property type="reaction ID" value="UER00189"/>
</dbReference>
<dbReference type="VEuPathDB" id="VectorBase:GBRI034333"/>
<dbReference type="Pfam" id="PF00121">
    <property type="entry name" value="TIM"/>
    <property type="match status" value="1"/>
</dbReference>
<protein>
    <recommendedName>
        <fullName evidence="7 10">Triosephosphate isomerase</fullName>
        <ecNumber evidence="6 10">5.3.1.1</ecNumber>
    </recommendedName>
</protein>
<evidence type="ECO:0000313" key="12">
    <source>
        <dbReference type="Proteomes" id="UP000091820"/>
    </source>
</evidence>
<reference evidence="11" key="2">
    <citation type="submission" date="2020-05" db="UniProtKB">
        <authorList>
            <consortium name="EnsemblMetazoa"/>
        </authorList>
    </citation>
    <scope>IDENTIFICATION</scope>
    <source>
        <strain evidence="11">IAEA</strain>
    </source>
</reference>
<evidence type="ECO:0000256" key="8">
    <source>
        <dbReference type="ARBA" id="ARBA00022432"/>
    </source>
</evidence>
<dbReference type="AlphaFoldDB" id="A0A1A9WVT9"/>
<dbReference type="NCBIfam" id="TIGR00419">
    <property type="entry name" value="tim"/>
    <property type="match status" value="1"/>
</dbReference>
<comment type="pathway">
    <text evidence="3 10">Carbohydrate biosynthesis; gluconeogenesis.</text>
</comment>
<comment type="pathway">
    <text evidence="2 10">Carbohydrate degradation; glycolysis; D-glyceraldehyde 3-phosphate from glycerone phosphate: step 1/1.</text>
</comment>
<dbReference type="CDD" id="cd00311">
    <property type="entry name" value="TIM"/>
    <property type="match status" value="1"/>
</dbReference>
<dbReference type="GO" id="GO:0006094">
    <property type="term" value="P:gluconeogenesis"/>
    <property type="evidence" value="ECO:0007669"/>
    <property type="project" value="UniProtKB-UniPathway"/>
</dbReference>
<dbReference type="UniPathway" id="UPA00138"/>
<dbReference type="EnsemblMetazoa" id="GBRI034333-RA">
    <property type="protein sequence ID" value="GBRI034333-PA"/>
    <property type="gene ID" value="GBRI034333"/>
</dbReference>
<evidence type="ECO:0000256" key="1">
    <source>
        <dbReference type="ARBA" id="ARBA00000474"/>
    </source>
</evidence>
<dbReference type="Gene3D" id="3.20.20.70">
    <property type="entry name" value="Aldolase class I"/>
    <property type="match status" value="1"/>
</dbReference>
<dbReference type="GO" id="GO:0046166">
    <property type="term" value="P:glyceraldehyde-3-phosphate biosynthetic process"/>
    <property type="evidence" value="ECO:0007669"/>
    <property type="project" value="TreeGrafter"/>
</dbReference>
<dbReference type="InterPro" id="IPR035990">
    <property type="entry name" value="TIM_sf"/>
</dbReference>
<sequence>MSERRFYVVANWKAISGKENIKDMCKLLSISVLDDNTDVIIGCPFPYLQLVRQLLPERFKLAALNCYKECKGPYTTGEVSPVMLKDVGVSWVLLGHSDRRNILHESDELISEKAAYALTQGLNVIICVGESYDDRFAGNTESTLANQLSSLNKHIKDWENVMLVYEPVWALGSGKSARPHNAQSALGFTRKWLENHISKGVADIVPLLYGGPVNSSNCKTLAVQPDVDGFLVGNSSTKHDILQIINTNLNDEDKQSVDSGEYFSPYMDITDF</sequence>
<evidence type="ECO:0000256" key="7">
    <source>
        <dbReference type="ARBA" id="ARBA00019397"/>
    </source>
</evidence>
<dbReference type="Proteomes" id="UP000091820">
    <property type="component" value="Unassembled WGS sequence"/>
</dbReference>
<dbReference type="GO" id="GO:0005829">
    <property type="term" value="C:cytosol"/>
    <property type="evidence" value="ECO:0007669"/>
    <property type="project" value="TreeGrafter"/>
</dbReference>
<dbReference type="SUPFAM" id="SSF51351">
    <property type="entry name" value="Triosephosphate isomerase (TIM)"/>
    <property type="match status" value="1"/>
</dbReference>
<name>A0A1A9WVT9_9MUSC</name>
<evidence type="ECO:0000256" key="9">
    <source>
        <dbReference type="ARBA" id="ARBA00023235"/>
    </source>
</evidence>
<evidence type="ECO:0000256" key="3">
    <source>
        <dbReference type="ARBA" id="ARBA00004742"/>
    </source>
</evidence>
<evidence type="ECO:0000256" key="2">
    <source>
        <dbReference type="ARBA" id="ARBA00004680"/>
    </source>
</evidence>
<dbReference type="InterPro" id="IPR000652">
    <property type="entry name" value="Triosephosphate_isomerase"/>
</dbReference>